<keyword evidence="2" id="KW-1185">Reference proteome</keyword>
<accession>A0A853EU18</accession>
<proteinExistence type="predicted"/>
<name>A0A853EU18_9MICO</name>
<sequence>MADAEGFEYTVRGDALVVITHHGRAAARLRGDAARAFLSELETSDPQLLMARATGSYKRGNERAAKMHPRNLRRFI</sequence>
<organism evidence="1 2">
    <name type="scientific">Sanguibacter inulinus</name>
    <dbReference type="NCBI Taxonomy" id="60922"/>
    <lineage>
        <taxon>Bacteria</taxon>
        <taxon>Bacillati</taxon>
        <taxon>Actinomycetota</taxon>
        <taxon>Actinomycetes</taxon>
        <taxon>Micrococcales</taxon>
        <taxon>Sanguibacteraceae</taxon>
        <taxon>Sanguibacter</taxon>
    </lineage>
</organism>
<comment type="caution">
    <text evidence="1">The sequence shown here is derived from an EMBL/GenBank/DDBJ whole genome shotgun (WGS) entry which is preliminary data.</text>
</comment>
<reference evidence="1 2" key="1">
    <citation type="submission" date="2020-07" db="EMBL/GenBank/DDBJ databases">
        <title>MOT database genomes.</title>
        <authorList>
            <person name="Joseph S."/>
            <person name="Aduse-Opoku J."/>
            <person name="Hashim A."/>
            <person name="Wade W."/>
            <person name="Curtis M."/>
        </authorList>
    </citation>
    <scope>NUCLEOTIDE SEQUENCE [LARGE SCALE GENOMIC DNA]</scope>
    <source>
        <strain evidence="1 2">DSM 100099</strain>
    </source>
</reference>
<evidence type="ECO:0000313" key="2">
    <source>
        <dbReference type="Proteomes" id="UP000561011"/>
    </source>
</evidence>
<dbReference type="Proteomes" id="UP000561011">
    <property type="component" value="Unassembled WGS sequence"/>
</dbReference>
<protein>
    <submittedName>
        <fullName evidence="1">Uncharacterized protein</fullName>
    </submittedName>
</protein>
<evidence type="ECO:0000313" key="1">
    <source>
        <dbReference type="EMBL" id="NYS92873.1"/>
    </source>
</evidence>
<dbReference type="EMBL" id="JACBYE010000007">
    <property type="protein sequence ID" value="NYS92873.1"/>
    <property type="molecule type" value="Genomic_DNA"/>
</dbReference>
<dbReference type="AlphaFoldDB" id="A0A853EU18"/>
<dbReference type="RefSeq" id="WP_179912650.1">
    <property type="nucleotide sequence ID" value="NZ_JACBYE010000007.1"/>
</dbReference>
<gene>
    <name evidence="1" type="ORF">HZZ10_04935</name>
</gene>